<dbReference type="InterPro" id="IPR057708">
    <property type="entry name" value="DUF7948"/>
</dbReference>
<dbReference type="EMBL" id="OU015584">
    <property type="protein sequence ID" value="CAG5084971.1"/>
    <property type="molecule type" value="Genomic_DNA"/>
</dbReference>
<dbReference type="CDD" id="cd00146">
    <property type="entry name" value="PKD"/>
    <property type="match status" value="1"/>
</dbReference>
<protein>
    <recommendedName>
        <fullName evidence="1">PKD domain-containing protein</fullName>
    </recommendedName>
</protein>
<dbReference type="InterPro" id="IPR052918">
    <property type="entry name" value="Motility_Chemotaxis_Reg"/>
</dbReference>
<reference evidence="2" key="1">
    <citation type="submission" date="2021-04" db="EMBL/GenBank/DDBJ databases">
        <authorList>
            <person name="Rodrigo-Torres L."/>
            <person name="Arahal R. D."/>
            <person name="Lucena T."/>
        </authorList>
    </citation>
    <scope>NUCLEOTIDE SEQUENCE</scope>
    <source>
        <strain evidence="2">AS29M-1</strain>
    </source>
</reference>
<dbReference type="PANTHER" id="PTHR35580">
    <property type="entry name" value="CELL SURFACE GLYCOPROTEIN (S-LAYER PROTEIN)-LIKE PROTEIN"/>
    <property type="match status" value="1"/>
</dbReference>
<evidence type="ECO:0000313" key="2">
    <source>
        <dbReference type="EMBL" id="CAG5084971.1"/>
    </source>
</evidence>
<dbReference type="InterPro" id="IPR013783">
    <property type="entry name" value="Ig-like_fold"/>
</dbReference>
<dbReference type="Gene3D" id="2.60.40.10">
    <property type="entry name" value="Immunoglobulins"/>
    <property type="match status" value="1"/>
</dbReference>
<dbReference type="InterPro" id="IPR022409">
    <property type="entry name" value="PKD/Chitinase_dom"/>
</dbReference>
<name>A0A916JP86_9FLAO</name>
<dbReference type="SUPFAM" id="SSF49299">
    <property type="entry name" value="PKD domain"/>
    <property type="match status" value="1"/>
</dbReference>
<dbReference type="SMART" id="SM00089">
    <property type="entry name" value="PKD"/>
    <property type="match status" value="1"/>
</dbReference>
<dbReference type="NCBIfam" id="TIGR04131">
    <property type="entry name" value="Bac_Flav_CTERM"/>
    <property type="match status" value="1"/>
</dbReference>
<evidence type="ECO:0000313" key="3">
    <source>
        <dbReference type="Proteomes" id="UP000683507"/>
    </source>
</evidence>
<dbReference type="Pfam" id="PF18911">
    <property type="entry name" value="PKD_4"/>
    <property type="match status" value="1"/>
</dbReference>
<dbReference type="InterPro" id="IPR026341">
    <property type="entry name" value="T9SS_type_B"/>
</dbReference>
<organism evidence="2 3">
    <name type="scientific">Parvicella tangerina</name>
    <dbReference type="NCBI Taxonomy" id="2829795"/>
    <lineage>
        <taxon>Bacteria</taxon>
        <taxon>Pseudomonadati</taxon>
        <taxon>Bacteroidota</taxon>
        <taxon>Flavobacteriia</taxon>
        <taxon>Flavobacteriales</taxon>
        <taxon>Parvicellaceae</taxon>
        <taxon>Parvicella</taxon>
    </lineage>
</organism>
<dbReference type="Pfam" id="PF13585">
    <property type="entry name" value="CHU_C"/>
    <property type="match status" value="1"/>
</dbReference>
<dbReference type="PROSITE" id="PS50093">
    <property type="entry name" value="PKD"/>
    <property type="match status" value="1"/>
</dbReference>
<sequence length="1293" mass="139439">MQKWLYFILFVLPLVHGSKGYTQESSASFIRNEGQWDDYIDYKLPLNSGDIYFEKDQIMYSIYDKSLYGKAKHGNYEKDYIPGHAYKTSFLASNPSARYILGKEKNNYYNYFLGSDSTKWKANVKAYDKVYVKDIYKGIDYTFYEYYGQTKYDFIVRPEGNPNDIYIKYEGLENLKIKKGHLILQTSVGEIIEQSPYAYQQIDGKETQIKCEYKLRDNVLYFIFPEGYNTSLDLVIDPVLTFATYTGSSADNFGCTATNDLDGNMFVGGTVFGAGYPSSTGAFQVSFNGGNIDMGITKYTADGTNLMYSTYIGGAGNEIPHSLVVTSNDELVILGTSNSMDYPISGTAFQTTMQGGTGTSWGGYGFNYNAGCDIVVTKLNVAGTGIVGSTYLGGTGNDGLNEGSLLHYNYGDAFRGEVINGPNGEIIVASTTSSADFPVSANAPQSVLGGPSDAVLVELNGNLSNVIFATYVGGSDRETGNSVQLNSSGEMYLAGGTLSTDFPGTSAGFHNNFQGGDADGYVARFSSNGSTLLNATYIGTADYDQNYFVQTDLNDDVYMIGQTNGNYPVINAAYSNPNSGQYIQKLSPDLSTSLLSTTIGRGNGTVDIAVNAFLVSDCNFIYLSGWGGPLNGNTGLGAHATNSTTMGMPITSDAFQNFTDGSDFYLAVLAPDAASLLYATFFGGGLSSEHADGGTSRFDKSGTVYQAVCAGCGGNSDFPTTSGAWSNANNSTNCNLGAFKFDLGSITPAISIPQPYVCLPSAYQFNNNSSGGNEYHWYFGDGDSSNLFEPAHTYTDTGHYEVTLIVADSTGCLQSDTTSLFIDVFALGNASVSVIDTICIGDSALLSSSGGATYEWFPPLNLSNPSGQTTYAFPSITTEYMVIATDSCGLDTAIITVPVYNDNYSVMPDTLICAGFPVTLEAYGGVSYSWHNDVSIQNPGSQTPTANPTTSTMYYVDITMASGCIYTDSVFVETVNNLPAPSLTSDTTICLGDQIVLQAQGGDFYDWSPANLLTNISGNSATTNIQTTSEIFVEISNPCGTVLDSVTVEVIEVFPEIVGDTIICPGDQATLWASGGTSYSWSPTSSLSNSSTDTTLASPSAPTIYQVVVENAMGCSKTLDVMVDLYAPPSVFANGPSFVLAGQEIELEGTTNGTSYFWSDQDSTLCTDCYTAIVTPEESTTYYFTAIDTNGCRNLDSVEVLIESSLYVPNAFTPNGDGYNDFFKVEAREVHDYQLYIFNRWGQLIFETTDTEASWDGKYKGSAVQVDAYVWKIDYLDNQNERHKFIGHVNVIR</sequence>
<dbReference type="InterPro" id="IPR000601">
    <property type="entry name" value="PKD_dom"/>
</dbReference>
<dbReference type="PANTHER" id="PTHR35580:SF1">
    <property type="entry name" value="PHYTASE-LIKE DOMAIN-CONTAINING PROTEIN"/>
    <property type="match status" value="1"/>
</dbReference>
<dbReference type="Pfam" id="PF25778">
    <property type="entry name" value="DUF7948"/>
    <property type="match status" value="1"/>
</dbReference>
<accession>A0A916JP86</accession>
<dbReference type="Proteomes" id="UP000683507">
    <property type="component" value="Chromosome"/>
</dbReference>
<dbReference type="InterPro" id="IPR035986">
    <property type="entry name" value="PKD_dom_sf"/>
</dbReference>
<keyword evidence="3" id="KW-1185">Reference proteome</keyword>
<feature type="domain" description="PKD" evidence="1">
    <location>
        <begin position="775"/>
        <end position="824"/>
    </location>
</feature>
<gene>
    <name evidence="2" type="ORF">CRYO30217_02613</name>
</gene>
<evidence type="ECO:0000259" key="1">
    <source>
        <dbReference type="PROSITE" id="PS50093"/>
    </source>
</evidence>
<dbReference type="RefSeq" id="WP_258542831.1">
    <property type="nucleotide sequence ID" value="NZ_OU015584.1"/>
</dbReference>
<proteinExistence type="predicted"/>
<dbReference type="KEGG" id="ptan:CRYO30217_02613"/>